<accession>A0A067C6J3</accession>
<feature type="transmembrane region" description="Helical" evidence="1">
    <location>
        <begin position="855"/>
        <end position="877"/>
    </location>
</feature>
<feature type="transmembrane region" description="Helical" evidence="1">
    <location>
        <begin position="1561"/>
        <end position="1582"/>
    </location>
</feature>
<evidence type="ECO:0000313" key="3">
    <source>
        <dbReference type="Proteomes" id="UP000030745"/>
    </source>
</evidence>
<dbReference type="KEGG" id="spar:SPRG_08202"/>
<name>A0A067C6J3_SAPPC</name>
<feature type="transmembrane region" description="Helical" evidence="1">
    <location>
        <begin position="574"/>
        <end position="598"/>
    </location>
</feature>
<dbReference type="VEuPathDB" id="FungiDB:SPRG_08202"/>
<dbReference type="OrthoDB" id="73422at2759"/>
<dbReference type="RefSeq" id="XP_012202837.1">
    <property type="nucleotide sequence ID" value="XM_012347447.1"/>
</dbReference>
<dbReference type="Proteomes" id="UP000030745">
    <property type="component" value="Unassembled WGS sequence"/>
</dbReference>
<gene>
    <name evidence="2" type="ORF">SPRG_08202</name>
</gene>
<feature type="transmembrane region" description="Helical" evidence="1">
    <location>
        <begin position="1450"/>
        <end position="1470"/>
    </location>
</feature>
<evidence type="ECO:0000256" key="1">
    <source>
        <dbReference type="SAM" id="Phobius"/>
    </source>
</evidence>
<proteinExistence type="predicted"/>
<feature type="transmembrane region" description="Helical" evidence="1">
    <location>
        <begin position="1619"/>
        <end position="1636"/>
    </location>
</feature>
<keyword evidence="1" id="KW-0472">Membrane</keyword>
<dbReference type="GeneID" id="24130435"/>
<keyword evidence="1" id="KW-1133">Transmembrane helix</keyword>
<sequence>MQHGSPTVFQVPVRRSSYARLLQWVGLGYVLVSTGWSLYCLVLFTPYVANDFFWTGFATEGTSRVLLALLNTQLDMRGSGSLDLLSLSLPTAFSDTAPNGYGRRLLYDELTTPMTAVRGLRALDVALIKYLAAKYCWVDFGRVWELGTSERTMARCVARDIQNGAVYMEAVFRNVHFQVWYAHDATHLDKYLFDPISQSAPRGREWVNSIQRHTWLPLDDEVAVWEQYNIHTFQLLYSNRVRIGVQETIWIENALGMLNPLLIKSIPSVQRGLPDWTTSFLTGTLQYDLVGLMMAPNMSLVRNTSGFFADTDPAMLELYLLGNISPVNKVLHTALDFLTNIRLRYIAPPPSLMALVLAFDTLVLEMLRDNFDFATAWGSVPTSTNLLPAPVAWRGRLSYGGSPLCGYGNPLSLIQESFAFDDACVVPLPLTYTWTPFSGLFAAALTSLPSSSSFCAHEAPTCATAVDRTLHALSFVASLTLQVPDDAKAWNVSIAQFLAPKTNSNNISLALQPLLDDTNAWAPYGWLSLYDWAHGNREVVSFEGDHGTLRLMSAAHPRVVAPRSATASASVGAYLWYSALLTSIVLVFVAAMIVVLIAGGRRHRTPHWFHFHRISSSIYLNWGLLFVRALVAAVCLSSAPIVPQTRGATIALVQDHRSLWTSMFLAGETLWLTFVAQECLHPILLEALHKWTTGAAWCVIVLLDVASPVSIEAHLAHVCRTTDMDIALQCEAGSVRIGSFTRVLTIIGIQLGGVLLAVGGSVLCRPRRSSQTQEQPPLLLPPMVLQLFPTQEKLDDVTAAMCGLLWLPWWQQLFSIKLWLLVPATVPKVTVVQNMSPILFKHQATASRVARAAPCILVAGLVYIVCTLFSNVAYLSIAADYMANDFFWAGFNTSGSYAFLATRVNAELLVSASSLLALDSTKYIDYFTAYDGSQPSALLSAATATRRALFHPNVTTLEAAIRGLRAMDPCRLPWMATQYCYLDLGRVWEMASTAKRQARCRHMTSNGAVFLETALRNVRDWHAFGACWGDAFTAGIVAEVERSSDGKAWLQQTKGVSTTIADEAARWRRANIADLLVENALGLHFSLPLAQVAASFHPTRQTSMVMYWGFASDLWAVDPSNETVVGGLSLLRSSSRFAFANISRQALLVDNLTLSAPLQGGYVALSAALGPFNAVDMLYVLCPTPVLQFYHGLLEAVAILTTGTNVSIQASYLRIPTSPLIIPAPSPWLAYPTTIIAVGGNIFCPINQVGGPFFMGYGVGFADTSFCNTFVTDNIEPSINHVLFATVGFNATSRLASNDDWRAICMLNTYMDSDCAAKYGVAERFLHQHAAAFTGLKPLATSAYAAVHALDVQLLQYVLNITDMDMTDPNMSSMNMVTLLQTDLLGTDDRPWHFYAWLLLFEWASGMREVVSFQGDNGTLTTLSQALQPIAMAPDPRVIRTSYAPFLQTIAQYISGVLIAIAGLMLLYTLHMRGVVEGLNLFELNRVVGMVWIGRSFLIVRSITALCLLNTATLQLTRLGVGTHFASPHLPWFKVLLASAESTWLVYVLNDLFSCVTHQYTPYYAFKSSLLAWGITFLWTLLSPLVQSAQLQRACDFVDMDAGLICVSGVVHLGSLSRVLTAMAIAFGCVVGCYGLERLARPHLVKNEVPTLALNAQSFYILELYKYEHEYFLDKASAAMAGILSVAFRQHVYILDVKMWRFLVIPEPQRSAFHPYHRCLPLNAL</sequence>
<dbReference type="OMA" id="WEMASTA"/>
<evidence type="ECO:0000313" key="2">
    <source>
        <dbReference type="EMBL" id="KDO26399.1"/>
    </source>
</evidence>
<dbReference type="EMBL" id="KK583224">
    <property type="protein sequence ID" value="KDO26399.1"/>
    <property type="molecule type" value="Genomic_DNA"/>
</dbReference>
<feature type="transmembrane region" description="Helical" evidence="1">
    <location>
        <begin position="1530"/>
        <end position="1549"/>
    </location>
</feature>
<keyword evidence="3" id="KW-1185">Reference proteome</keyword>
<organism evidence="2 3">
    <name type="scientific">Saprolegnia parasitica (strain CBS 223.65)</name>
    <dbReference type="NCBI Taxonomy" id="695850"/>
    <lineage>
        <taxon>Eukaryota</taxon>
        <taxon>Sar</taxon>
        <taxon>Stramenopiles</taxon>
        <taxon>Oomycota</taxon>
        <taxon>Saprolegniomycetes</taxon>
        <taxon>Saprolegniales</taxon>
        <taxon>Saprolegniaceae</taxon>
        <taxon>Saprolegnia</taxon>
    </lineage>
</organism>
<protein>
    <submittedName>
        <fullName evidence="2">Uncharacterized protein</fullName>
    </submittedName>
</protein>
<feature type="transmembrane region" description="Helical" evidence="1">
    <location>
        <begin position="1490"/>
        <end position="1509"/>
    </location>
</feature>
<keyword evidence="1" id="KW-0812">Transmembrane</keyword>
<feature type="transmembrane region" description="Helical" evidence="1">
    <location>
        <begin position="21"/>
        <end position="44"/>
    </location>
</feature>
<reference evidence="2 3" key="1">
    <citation type="journal article" date="2013" name="PLoS Genet.">
        <title>Distinctive expansion of potential virulence genes in the genome of the oomycete fish pathogen Saprolegnia parasitica.</title>
        <authorList>
            <person name="Jiang R.H."/>
            <person name="de Bruijn I."/>
            <person name="Haas B.J."/>
            <person name="Belmonte R."/>
            <person name="Lobach L."/>
            <person name="Christie J."/>
            <person name="van den Ackerveken G."/>
            <person name="Bottin A."/>
            <person name="Bulone V."/>
            <person name="Diaz-Moreno S.M."/>
            <person name="Dumas B."/>
            <person name="Fan L."/>
            <person name="Gaulin E."/>
            <person name="Govers F."/>
            <person name="Grenville-Briggs L.J."/>
            <person name="Horner N.R."/>
            <person name="Levin J.Z."/>
            <person name="Mammella M."/>
            <person name="Meijer H.J."/>
            <person name="Morris P."/>
            <person name="Nusbaum C."/>
            <person name="Oome S."/>
            <person name="Phillips A.J."/>
            <person name="van Rooyen D."/>
            <person name="Rzeszutek E."/>
            <person name="Saraiva M."/>
            <person name="Secombes C.J."/>
            <person name="Seidl M.F."/>
            <person name="Snel B."/>
            <person name="Stassen J.H."/>
            <person name="Sykes S."/>
            <person name="Tripathy S."/>
            <person name="van den Berg H."/>
            <person name="Vega-Arreguin J.C."/>
            <person name="Wawra S."/>
            <person name="Young S.K."/>
            <person name="Zeng Q."/>
            <person name="Dieguez-Uribeondo J."/>
            <person name="Russ C."/>
            <person name="Tyler B.M."/>
            <person name="van West P."/>
        </authorList>
    </citation>
    <scope>NUCLEOTIDE SEQUENCE [LARGE SCALE GENOMIC DNA]</scope>
    <source>
        <strain evidence="2 3">CBS 223.65</strain>
    </source>
</reference>
<feature type="transmembrane region" description="Helical" evidence="1">
    <location>
        <begin position="619"/>
        <end position="642"/>
    </location>
</feature>
<feature type="transmembrane region" description="Helical" evidence="1">
    <location>
        <begin position="743"/>
        <end position="764"/>
    </location>
</feature>